<accession>A0ABY7VWN3</accession>
<organism evidence="5 6">
    <name type="scientific">Lentisphaera profundi</name>
    <dbReference type="NCBI Taxonomy" id="1658616"/>
    <lineage>
        <taxon>Bacteria</taxon>
        <taxon>Pseudomonadati</taxon>
        <taxon>Lentisphaerota</taxon>
        <taxon>Lentisphaeria</taxon>
        <taxon>Lentisphaerales</taxon>
        <taxon>Lentisphaeraceae</taxon>
        <taxon>Lentisphaera</taxon>
    </lineage>
</organism>
<dbReference type="InterPro" id="IPR045584">
    <property type="entry name" value="Pilin-like"/>
</dbReference>
<evidence type="ECO:0000313" key="6">
    <source>
        <dbReference type="Proteomes" id="UP001214250"/>
    </source>
</evidence>
<dbReference type="Pfam" id="PF08334">
    <property type="entry name" value="T2SSG"/>
    <property type="match status" value="1"/>
</dbReference>
<keyword evidence="3" id="KW-0472">Membrane</keyword>
<dbReference type="PRINTS" id="PR00813">
    <property type="entry name" value="BCTERIALGSPG"/>
</dbReference>
<evidence type="ECO:0000256" key="3">
    <source>
        <dbReference type="SAM" id="Phobius"/>
    </source>
</evidence>
<evidence type="ECO:0000256" key="2">
    <source>
        <dbReference type="SAM" id="MobiDB-lite"/>
    </source>
</evidence>
<gene>
    <name evidence="5" type="ORF">PQO03_17785</name>
</gene>
<dbReference type="InterPro" id="IPR000983">
    <property type="entry name" value="Bac_GSPG_pilin"/>
</dbReference>
<feature type="domain" description="Type II secretion system protein GspG C-terminal" evidence="4">
    <location>
        <begin position="28"/>
        <end position="128"/>
    </location>
</feature>
<reference evidence="5 6" key="1">
    <citation type="submission" date="2023-02" db="EMBL/GenBank/DDBJ databases">
        <title>Genome sequence of Lentisphaera profundi SAORIC-696.</title>
        <authorList>
            <person name="Kim e."/>
            <person name="Cho J.-C."/>
            <person name="Choi A."/>
            <person name="Kang I."/>
        </authorList>
    </citation>
    <scope>NUCLEOTIDE SEQUENCE [LARGE SCALE GENOMIC DNA]</scope>
    <source>
        <strain evidence="5 6">SAORIC-696</strain>
    </source>
</reference>
<dbReference type="EMBL" id="CP117812">
    <property type="protein sequence ID" value="WDE97679.1"/>
    <property type="molecule type" value="Genomic_DNA"/>
</dbReference>
<keyword evidence="3" id="KW-0812">Transmembrane</keyword>
<name>A0ABY7VWN3_9BACT</name>
<dbReference type="Gene3D" id="3.30.700.10">
    <property type="entry name" value="Glycoprotein, Type 4 Pilin"/>
    <property type="match status" value="1"/>
</dbReference>
<feature type="region of interest" description="Disordered" evidence="2">
    <location>
        <begin position="112"/>
        <end position="132"/>
    </location>
</feature>
<keyword evidence="3" id="KW-1133">Transmembrane helix</keyword>
<keyword evidence="1" id="KW-0488">Methylation</keyword>
<feature type="transmembrane region" description="Helical" evidence="3">
    <location>
        <begin position="6"/>
        <end position="26"/>
    </location>
</feature>
<evidence type="ECO:0000259" key="4">
    <source>
        <dbReference type="Pfam" id="PF08334"/>
    </source>
</evidence>
<sequence>MKKRYFSLIEIIIVVTIIALIAAFVAPKIIGKGDDAKVELTKAEMNNLLGVIEIFKLQTGQLPESLNELVENTRQLKGWKRQMDKAPEDSWKNPLIFERSSNNRHGFVIRSLGADSAPGGQDANADLVVPEE</sequence>
<dbReference type="RefSeq" id="WP_274152216.1">
    <property type="nucleotide sequence ID" value="NZ_CP117812.1"/>
</dbReference>
<protein>
    <submittedName>
        <fullName evidence="5">Type II secretion system protein GspG</fullName>
    </submittedName>
</protein>
<dbReference type="InterPro" id="IPR013545">
    <property type="entry name" value="T2SS_protein-GspG_C"/>
</dbReference>
<proteinExistence type="predicted"/>
<dbReference type="Proteomes" id="UP001214250">
    <property type="component" value="Chromosome 2"/>
</dbReference>
<dbReference type="SUPFAM" id="SSF54523">
    <property type="entry name" value="Pili subunits"/>
    <property type="match status" value="1"/>
</dbReference>
<keyword evidence="6" id="KW-1185">Reference proteome</keyword>
<evidence type="ECO:0000313" key="5">
    <source>
        <dbReference type="EMBL" id="WDE97679.1"/>
    </source>
</evidence>
<evidence type="ECO:0000256" key="1">
    <source>
        <dbReference type="ARBA" id="ARBA00022481"/>
    </source>
</evidence>